<evidence type="ECO:0000256" key="2">
    <source>
        <dbReference type="ARBA" id="ARBA00008817"/>
    </source>
</evidence>
<keyword evidence="6" id="KW-0811">Translocation</keyword>
<keyword evidence="8" id="KW-0472">Membrane</keyword>
<evidence type="ECO:0000256" key="1">
    <source>
        <dbReference type="ARBA" id="ARBA00004637"/>
    </source>
</evidence>
<dbReference type="EMBL" id="LWCA01000016">
    <property type="protein sequence ID" value="OAF71892.1"/>
    <property type="molecule type" value="Genomic_DNA"/>
</dbReference>
<dbReference type="Pfam" id="PF03656">
    <property type="entry name" value="Pam16"/>
    <property type="match status" value="1"/>
</dbReference>
<dbReference type="GO" id="GO:0005744">
    <property type="term" value="C:TIM23 mitochondrial import inner membrane translocase complex"/>
    <property type="evidence" value="ECO:0007669"/>
    <property type="project" value="InterPro"/>
</dbReference>
<comment type="subcellular location">
    <subcellularLocation>
        <location evidence="1">Mitochondrion inner membrane</location>
        <topology evidence="1">Peripheral membrane protein</topology>
    </subcellularLocation>
</comment>
<protein>
    <submittedName>
        <fullName evidence="9">Mitochondrial import inner membrane translocase subunit TIM16</fullName>
    </submittedName>
</protein>
<dbReference type="OrthoDB" id="10262892at2759"/>
<dbReference type="InterPro" id="IPR005341">
    <property type="entry name" value="Tim16"/>
</dbReference>
<evidence type="ECO:0000256" key="7">
    <source>
        <dbReference type="ARBA" id="ARBA00023128"/>
    </source>
</evidence>
<evidence type="ECO:0000256" key="8">
    <source>
        <dbReference type="ARBA" id="ARBA00023136"/>
    </source>
</evidence>
<evidence type="ECO:0000256" key="6">
    <source>
        <dbReference type="ARBA" id="ARBA00023010"/>
    </source>
</evidence>
<keyword evidence="4" id="KW-0999">Mitochondrion inner membrane</keyword>
<comment type="similarity">
    <text evidence="2">Belongs to the TIM16/PAM16 family.</text>
</comment>
<keyword evidence="7" id="KW-0496">Mitochondrion</keyword>
<name>A0A177BE94_9BILA</name>
<keyword evidence="10" id="KW-1185">Reference proteome</keyword>
<dbReference type="Proteomes" id="UP000078046">
    <property type="component" value="Unassembled WGS sequence"/>
</dbReference>
<evidence type="ECO:0000256" key="5">
    <source>
        <dbReference type="ARBA" id="ARBA00022927"/>
    </source>
</evidence>
<evidence type="ECO:0000256" key="4">
    <source>
        <dbReference type="ARBA" id="ARBA00022792"/>
    </source>
</evidence>
<evidence type="ECO:0000313" key="9">
    <source>
        <dbReference type="EMBL" id="OAF71892.1"/>
    </source>
</evidence>
<dbReference type="GO" id="GO:0030150">
    <property type="term" value="P:protein import into mitochondrial matrix"/>
    <property type="evidence" value="ECO:0007669"/>
    <property type="project" value="InterPro"/>
</dbReference>
<reference evidence="9 10" key="1">
    <citation type="submission" date="2016-04" db="EMBL/GenBank/DDBJ databases">
        <title>The genome of Intoshia linei affirms orthonectids as highly simplified spiralians.</title>
        <authorList>
            <person name="Mikhailov K.V."/>
            <person name="Slusarev G.S."/>
            <person name="Nikitin M.A."/>
            <person name="Logacheva M.D."/>
            <person name="Penin A."/>
            <person name="Aleoshin V."/>
            <person name="Panchin Y.V."/>
        </authorList>
    </citation>
    <scope>NUCLEOTIDE SEQUENCE [LARGE SCALE GENOMIC DNA]</scope>
    <source>
        <strain evidence="9">Intl2013</strain>
        <tissue evidence="9">Whole animal</tissue>
    </source>
</reference>
<dbReference type="FunFam" id="1.10.287.110:FF:000006">
    <property type="entry name" value="Import inner membrane translocase subunit TIM16"/>
    <property type="match status" value="1"/>
</dbReference>
<evidence type="ECO:0000313" key="10">
    <source>
        <dbReference type="Proteomes" id="UP000078046"/>
    </source>
</evidence>
<dbReference type="AlphaFoldDB" id="A0A177BE94"/>
<dbReference type="Gene3D" id="1.10.287.110">
    <property type="entry name" value="DnaJ domain"/>
    <property type="match status" value="1"/>
</dbReference>
<dbReference type="PANTHER" id="PTHR12388">
    <property type="entry name" value="MITOCHONDRIA ASSOCIATED GRANULOCYTE MACROPHAGE CSF SIGNALING MOLECULE"/>
    <property type="match status" value="1"/>
</dbReference>
<dbReference type="PANTHER" id="PTHR12388:SF0">
    <property type="entry name" value="MITOCHONDRIAL IMPORT INNER MEMBRANE TRANSLOCASE SUBUNIT TIM16"/>
    <property type="match status" value="1"/>
</dbReference>
<dbReference type="InterPro" id="IPR036869">
    <property type="entry name" value="J_dom_sf"/>
</dbReference>
<keyword evidence="5" id="KW-0653">Protein transport</keyword>
<keyword evidence="3" id="KW-0813">Transport</keyword>
<accession>A0A177BE94</accession>
<organism evidence="9 10">
    <name type="scientific">Intoshia linei</name>
    <dbReference type="NCBI Taxonomy" id="1819745"/>
    <lineage>
        <taxon>Eukaryota</taxon>
        <taxon>Metazoa</taxon>
        <taxon>Spiralia</taxon>
        <taxon>Lophotrochozoa</taxon>
        <taxon>Mesozoa</taxon>
        <taxon>Orthonectida</taxon>
        <taxon>Rhopaluridae</taxon>
        <taxon>Intoshia</taxon>
    </lineage>
</organism>
<sequence>MVARYLINIVLSGTRIIASAFGKAVRSEYDASRNAAKTRANINKNTKTESIFYNDITLNESKNILSIKDENNLEEINARFKYLYDINEKSKGGTFYLQSKIYRAHEFLVDNYSNQKSTKPENSKD</sequence>
<gene>
    <name evidence="9" type="ORF">A3Q56_00330</name>
</gene>
<evidence type="ECO:0000256" key="3">
    <source>
        <dbReference type="ARBA" id="ARBA00022448"/>
    </source>
</evidence>
<comment type="caution">
    <text evidence="9">The sequence shown here is derived from an EMBL/GenBank/DDBJ whole genome shotgun (WGS) entry which is preliminary data.</text>
</comment>
<proteinExistence type="inferred from homology"/>